<keyword evidence="9" id="KW-0548">Nucleotidyltransferase</keyword>
<dbReference type="InterPro" id="IPR011004">
    <property type="entry name" value="Trimer_LpxA-like_sf"/>
</dbReference>
<evidence type="ECO:0000259" key="7">
    <source>
        <dbReference type="Pfam" id="PF02878"/>
    </source>
</evidence>
<dbReference type="InterPro" id="IPR029044">
    <property type="entry name" value="Nucleotide-diphossugar_trans"/>
</dbReference>
<dbReference type="EC" id="2.7.7.13" evidence="9"/>
<dbReference type="GO" id="GO:0005975">
    <property type="term" value="P:carbohydrate metabolic process"/>
    <property type="evidence" value="ECO:0007669"/>
    <property type="project" value="InterPro"/>
</dbReference>
<name>A0A7W8IQ67_9BACL</name>
<dbReference type="Gene3D" id="3.30.310.50">
    <property type="entry name" value="Alpha-D-phosphohexomutase, C-terminal domain"/>
    <property type="match status" value="1"/>
</dbReference>
<evidence type="ECO:0000259" key="6">
    <source>
        <dbReference type="Pfam" id="PF00483"/>
    </source>
</evidence>
<dbReference type="Pfam" id="PF02878">
    <property type="entry name" value="PGM_PMM_I"/>
    <property type="match status" value="1"/>
</dbReference>
<evidence type="ECO:0000256" key="1">
    <source>
        <dbReference type="ARBA" id="ARBA00004514"/>
    </source>
</evidence>
<keyword evidence="4" id="KW-0396">Initiation factor</keyword>
<proteinExistence type="inferred from homology"/>
<evidence type="ECO:0000256" key="3">
    <source>
        <dbReference type="ARBA" id="ARBA00022490"/>
    </source>
</evidence>
<gene>
    <name evidence="9" type="ORF">HNQ34_001809</name>
</gene>
<keyword evidence="3" id="KW-0963">Cytoplasm</keyword>
<comment type="caution">
    <text evidence="9">The sequence shown here is derived from an EMBL/GenBank/DDBJ whole genome shotgun (WGS) entry which is preliminary data.</text>
</comment>
<sequence>MKGIIMAGGRGTRLRPLTCDVPKPMVPLVGKPVLEHTIEWLKRFGVTDIAITIQYLGETIKNYFGDGSRFGVNICYFEEDEPLGTAGSIKHAAPFIDDTFIVVSGDALTDFDLSEAVAFHRKRHALATIVMSQETHPLDYGGIIVSREGKVKQLIEKPKWNEVYSDFVNTGIYIFERDILQYIKENEKCDFSSDIFPTLLKNDAPLYAFLAKGYWLDIGTIQQYRKAHMDILKKHVHVSINGKELFPHVWVGENVQIEDGAVIMGPAFIGDGALIRKNVKIDAYTVIGANVQVGEHTSIKRSIIWDRVYIGRYCELRGSLLAGDTYVADHVELLEQSVIGSHCTLQPHVQVKPNIKIWPKKTIVEGTVVHSSVFWGKQTPQSLFGTRGIAGIANVEITPEYVSKLAAAYGSTLPIHRQVIVAGDGHPFTNLIKQAFVQGLHTSGICTAEWMESVTAPVVRYQLSQSSYDGGVYIFLDENERTVCIDLYDENGYPLDRFQEKTIEHAFVQEQIRRVPLEQIGFSNHYLHPSTSYIQAMQKQIHLPLRSSKAILVSESNVHHLVQQLFRDQHCEIVMFKNGSVHELADYMKTMNVLFALITKNDGEQFWIMDENGNIVTEEQLLSLYTIASLWFHPDRYVPIPNYAPSTLETVAGRLNGRVKRMKGARREMLRECPHPFHFCYDAVFAFVQLLQLLAVEARPLSQVIASIPHMHWLRDYVFCPWSARAVVMRKLMEDEIETNIDVNEGIKVYHPDGGWTFILPELDQPIFTIYSEAFDVQKARETMTYYIKKIRQYQNV</sequence>
<dbReference type="GO" id="GO:0004475">
    <property type="term" value="F:mannose-1-phosphate guanylyltransferase (GTP) activity"/>
    <property type="evidence" value="ECO:0007669"/>
    <property type="project" value="UniProtKB-EC"/>
</dbReference>
<evidence type="ECO:0000256" key="2">
    <source>
        <dbReference type="ARBA" id="ARBA00010231"/>
    </source>
</evidence>
<accession>A0A7W8IQ67</accession>
<evidence type="ECO:0000259" key="8">
    <source>
        <dbReference type="Pfam" id="PF25084"/>
    </source>
</evidence>
<dbReference type="SUPFAM" id="SSF53448">
    <property type="entry name" value="Nucleotide-diphospho-sugar transferases"/>
    <property type="match status" value="1"/>
</dbReference>
<organism evidence="9 10">
    <name type="scientific">Anoxybacteroides tepidamans</name>
    <dbReference type="NCBI Taxonomy" id="265948"/>
    <lineage>
        <taxon>Bacteria</taxon>
        <taxon>Bacillati</taxon>
        <taxon>Bacillota</taxon>
        <taxon>Bacilli</taxon>
        <taxon>Bacillales</taxon>
        <taxon>Anoxybacillaceae</taxon>
        <taxon>Anoxybacteroides</taxon>
    </lineage>
</organism>
<dbReference type="Pfam" id="PF25084">
    <property type="entry name" value="LbH_EIF2B"/>
    <property type="match status" value="1"/>
</dbReference>
<feature type="domain" description="EIF2B subunit epsilon/gamma LbH" evidence="8">
    <location>
        <begin position="248"/>
        <end position="351"/>
    </location>
</feature>
<dbReference type="AlphaFoldDB" id="A0A7W8IQ67"/>
<dbReference type="Proteomes" id="UP000520011">
    <property type="component" value="Unassembled WGS sequence"/>
</dbReference>
<dbReference type="Gene3D" id="2.160.10.10">
    <property type="entry name" value="Hexapeptide repeat proteins"/>
    <property type="match status" value="2"/>
</dbReference>
<dbReference type="SUPFAM" id="SSF53738">
    <property type="entry name" value="Phosphoglucomutase, first 3 domains"/>
    <property type="match status" value="1"/>
</dbReference>
<reference evidence="9 10" key="1">
    <citation type="submission" date="2020-08" db="EMBL/GenBank/DDBJ databases">
        <title>Genomic Encyclopedia of Type Strains, Phase IV (KMG-IV): sequencing the most valuable type-strain genomes for metagenomic binning, comparative biology and taxonomic classification.</title>
        <authorList>
            <person name="Goeker M."/>
        </authorList>
    </citation>
    <scope>NUCLEOTIDE SEQUENCE [LARGE SCALE GENOMIC DNA]</scope>
    <source>
        <strain evidence="9 10">DSM 16325</strain>
    </source>
</reference>
<evidence type="ECO:0000256" key="4">
    <source>
        <dbReference type="ARBA" id="ARBA00022540"/>
    </source>
</evidence>
<keyword evidence="10" id="KW-1185">Reference proteome</keyword>
<dbReference type="Gene3D" id="3.90.550.10">
    <property type="entry name" value="Spore Coat Polysaccharide Biosynthesis Protein SpsA, Chain A"/>
    <property type="match status" value="1"/>
</dbReference>
<dbReference type="PANTHER" id="PTHR22572">
    <property type="entry name" value="SUGAR-1-PHOSPHATE GUANYL TRANSFERASE"/>
    <property type="match status" value="1"/>
</dbReference>
<feature type="domain" description="Alpha-D-phosphohexomutase alpha/beta/alpha" evidence="7">
    <location>
        <begin position="382"/>
        <end position="510"/>
    </location>
</feature>
<comment type="similarity">
    <text evidence="2">Belongs to the phosphohexose mutase family.</text>
</comment>
<evidence type="ECO:0000313" key="10">
    <source>
        <dbReference type="Proteomes" id="UP000520011"/>
    </source>
</evidence>
<comment type="subcellular location">
    <subcellularLocation>
        <location evidence="1">Cytoplasm</location>
        <location evidence="1">Cytosol</location>
    </subcellularLocation>
</comment>
<dbReference type="InterPro" id="IPR036900">
    <property type="entry name" value="A-D-PHexomutase_C_sf"/>
</dbReference>
<dbReference type="SUPFAM" id="SSF55957">
    <property type="entry name" value="Phosphoglucomutase, C-terminal domain"/>
    <property type="match status" value="1"/>
</dbReference>
<dbReference type="EMBL" id="JACHEP010000008">
    <property type="protein sequence ID" value="MBB5324711.1"/>
    <property type="molecule type" value="Genomic_DNA"/>
</dbReference>
<keyword evidence="9" id="KW-0413">Isomerase</keyword>
<dbReference type="InterPro" id="IPR005844">
    <property type="entry name" value="A-D-PHexomutase_a/b/a-I"/>
</dbReference>
<dbReference type="Gene3D" id="3.40.120.10">
    <property type="entry name" value="Alpha-D-Glucose-1,6-Bisphosphate, subunit A, domain 3"/>
    <property type="match status" value="1"/>
</dbReference>
<feature type="domain" description="Nucleotidyl transferase" evidence="6">
    <location>
        <begin position="2"/>
        <end position="233"/>
    </location>
</feature>
<dbReference type="SUPFAM" id="SSF51161">
    <property type="entry name" value="Trimeric LpxA-like enzymes"/>
    <property type="match status" value="1"/>
</dbReference>
<dbReference type="InterPro" id="IPR005835">
    <property type="entry name" value="NTP_transferase_dom"/>
</dbReference>
<dbReference type="EC" id="5.4.2.8" evidence="9"/>
<dbReference type="InterPro" id="IPR056764">
    <property type="entry name" value="LbH_EIF2B3/5"/>
</dbReference>
<dbReference type="InterPro" id="IPR016055">
    <property type="entry name" value="A-D-PHexomutase_a/b/a-I/II/III"/>
</dbReference>
<protein>
    <submittedName>
        <fullName evidence="9">Mannose-1-phosphate guanylyltransferase/phosphomannomutase</fullName>
        <ecNumber evidence="9">2.7.7.13</ecNumber>
        <ecNumber evidence="9">5.4.2.8</ecNumber>
    </submittedName>
</protein>
<dbReference type="GO" id="GO:0004615">
    <property type="term" value="F:phosphomannomutase activity"/>
    <property type="evidence" value="ECO:0007669"/>
    <property type="project" value="UniProtKB-EC"/>
</dbReference>
<dbReference type="CDD" id="cd04181">
    <property type="entry name" value="NTP_transferase"/>
    <property type="match status" value="1"/>
</dbReference>
<evidence type="ECO:0000313" key="9">
    <source>
        <dbReference type="EMBL" id="MBB5324711.1"/>
    </source>
</evidence>
<evidence type="ECO:0000256" key="5">
    <source>
        <dbReference type="ARBA" id="ARBA00022917"/>
    </source>
</evidence>
<keyword evidence="9" id="KW-0808">Transferase</keyword>
<dbReference type="RefSeq" id="WP_183253681.1">
    <property type="nucleotide sequence ID" value="NZ_JACHEP010000008.1"/>
</dbReference>
<dbReference type="Pfam" id="PF00483">
    <property type="entry name" value="NTP_transferase"/>
    <property type="match status" value="1"/>
</dbReference>
<keyword evidence="5" id="KW-0648">Protein biosynthesis</keyword>
<dbReference type="InterPro" id="IPR050486">
    <property type="entry name" value="Mannose-1P_guanyltransferase"/>
</dbReference>